<name>I0GRQ1_SELRL</name>
<dbReference type="Pfam" id="PF00534">
    <property type="entry name" value="Glycos_transf_1"/>
    <property type="match status" value="1"/>
</dbReference>
<organism evidence="4 5">
    <name type="scientific">Selenomonas ruminantium subsp. lactilytica (strain NBRC 103574 / TAM6421)</name>
    <dbReference type="NCBI Taxonomy" id="927704"/>
    <lineage>
        <taxon>Bacteria</taxon>
        <taxon>Bacillati</taxon>
        <taxon>Bacillota</taxon>
        <taxon>Negativicutes</taxon>
        <taxon>Selenomonadales</taxon>
        <taxon>Selenomonadaceae</taxon>
        <taxon>Selenomonas</taxon>
    </lineage>
</organism>
<dbReference type="EC" id="2.4.1.-" evidence="4"/>
<dbReference type="InterPro" id="IPR001296">
    <property type="entry name" value="Glyco_trans_1"/>
</dbReference>
<keyword evidence="1" id="KW-0472">Membrane</keyword>
<dbReference type="Proteomes" id="UP000007887">
    <property type="component" value="Chromosome"/>
</dbReference>
<dbReference type="SUPFAM" id="SSF53756">
    <property type="entry name" value="UDP-Glycosyltransferase/glycogen phosphorylase"/>
    <property type="match status" value="1"/>
</dbReference>
<dbReference type="GO" id="GO:0016757">
    <property type="term" value="F:glycosyltransferase activity"/>
    <property type="evidence" value="ECO:0007669"/>
    <property type="project" value="UniProtKB-KW"/>
</dbReference>
<dbReference type="Gene3D" id="3.40.50.2000">
    <property type="entry name" value="Glycogen Phosphorylase B"/>
    <property type="match status" value="2"/>
</dbReference>
<dbReference type="EMBL" id="AP012292">
    <property type="protein sequence ID" value="BAL83438.1"/>
    <property type="molecule type" value="Genomic_DNA"/>
</dbReference>
<feature type="domain" description="Glycosyltransferase subfamily 4-like N-terminal" evidence="3">
    <location>
        <begin position="14"/>
        <end position="187"/>
    </location>
</feature>
<protein>
    <submittedName>
        <fullName evidence="4">Putative glycosyl transferase family 4 protein</fullName>
        <ecNumber evidence="4">2.4.1.-</ecNumber>
    </submittedName>
</protein>
<dbReference type="RefSeq" id="WP_014424871.1">
    <property type="nucleotide sequence ID" value="NC_017068.1"/>
</dbReference>
<accession>I0GRQ1</accession>
<dbReference type="OrthoDB" id="9814612at2"/>
<dbReference type="HOGENOM" id="CLU_009583_0_2_9"/>
<evidence type="ECO:0000313" key="4">
    <source>
        <dbReference type="EMBL" id="BAL83438.1"/>
    </source>
</evidence>
<keyword evidence="4" id="KW-0328">Glycosyltransferase</keyword>
<dbReference type="PANTHER" id="PTHR12526">
    <property type="entry name" value="GLYCOSYLTRANSFERASE"/>
    <property type="match status" value="1"/>
</dbReference>
<evidence type="ECO:0000313" key="5">
    <source>
        <dbReference type="Proteomes" id="UP000007887"/>
    </source>
</evidence>
<dbReference type="KEGG" id="sri:SELR_17300"/>
<dbReference type="PATRIC" id="fig|927704.6.peg.1792"/>
<feature type="domain" description="Glycosyl transferase family 1" evidence="2">
    <location>
        <begin position="196"/>
        <end position="351"/>
    </location>
</feature>
<dbReference type="eggNOG" id="COG0438">
    <property type="taxonomic scope" value="Bacteria"/>
</dbReference>
<dbReference type="CDD" id="cd03801">
    <property type="entry name" value="GT4_PimA-like"/>
    <property type="match status" value="1"/>
</dbReference>
<evidence type="ECO:0000259" key="3">
    <source>
        <dbReference type="Pfam" id="PF13439"/>
    </source>
</evidence>
<evidence type="ECO:0000256" key="1">
    <source>
        <dbReference type="SAM" id="Phobius"/>
    </source>
</evidence>
<sequence>MRVIAVFHDNDIYSGATRSFLSNVKYLKEKGIDVYAIVPQKKGNLVEQLEYIGVKSIRGFYGGVTYRKGSNVLSTVFRYYIGVMKLLISSIWCLVVYFKFKNVKIDWVYTNTSTLYIGSQLAFMLDSKHIWHFREFGYLDQSFNRVFPMLFKYLVKKSNNIIMISNALKEFYRKEFNICDNVSMIYNDIVIENKIKKEKHDGLNVLITGTISEGKGQKLALEAMKKIKEEDIRLYIAGQVNDYAKKLIKYAKKEKITNVEFCGFVKDMNSLRSKIDIALVCSKNEAFGRTIIEDMASGILVIGNNAGAVPELISGKVGLIFKENSVNDLVEKLLFAKRNWNDMVNVINAARIYSNSFTKERCAREIYKIITQ</sequence>
<dbReference type="Pfam" id="PF13439">
    <property type="entry name" value="Glyco_transf_4"/>
    <property type="match status" value="1"/>
</dbReference>
<gene>
    <name evidence="4" type="ordered locus">SELR_17300</name>
</gene>
<feature type="transmembrane region" description="Helical" evidence="1">
    <location>
        <begin position="77"/>
        <end position="98"/>
    </location>
</feature>
<dbReference type="InterPro" id="IPR028098">
    <property type="entry name" value="Glyco_trans_4-like_N"/>
</dbReference>
<keyword evidence="1" id="KW-0812">Transmembrane</keyword>
<evidence type="ECO:0000259" key="2">
    <source>
        <dbReference type="Pfam" id="PF00534"/>
    </source>
</evidence>
<proteinExistence type="predicted"/>
<keyword evidence="1" id="KW-1133">Transmembrane helix</keyword>
<reference evidence="4 5" key="1">
    <citation type="submission" date="2011-10" db="EMBL/GenBank/DDBJ databases">
        <title>Whole genome sequence of Selenomonas ruminantium subsp. lactilytica TAM6421.</title>
        <authorList>
            <person name="Oguchi A."/>
            <person name="Ankai A."/>
            <person name="Kaneko J."/>
            <person name="Yamada-Narita S."/>
            <person name="Fukui S."/>
            <person name="Takahashi M."/>
            <person name="Onodera T."/>
            <person name="Kojima S."/>
            <person name="Fushimi T."/>
            <person name="Abe N."/>
            <person name="Kamio Y."/>
            <person name="Yamazaki S."/>
            <person name="Fujita N."/>
        </authorList>
    </citation>
    <scope>NUCLEOTIDE SEQUENCE [LARGE SCALE GENOMIC DNA]</scope>
    <source>
        <strain evidence="5">NBRC 103574 / TAM6421</strain>
    </source>
</reference>
<dbReference type="AlphaFoldDB" id="I0GRQ1"/>
<keyword evidence="4" id="KW-0808">Transferase</keyword>